<protein>
    <submittedName>
        <fullName evidence="1">Uncharacterized protein LOC114343343</fullName>
    </submittedName>
</protein>
<name>A0A6P7GVB5_DIAVI</name>
<dbReference type="InParanoid" id="A0A6P7GVB5"/>
<dbReference type="RefSeq" id="XP_028149962.1">
    <property type="nucleotide sequence ID" value="XM_028294161.1"/>
</dbReference>
<sequence length="115" mass="14192">MARVTFNTQDIDRFNDRIQNVLQNPPCRGIYRNYLFQYKRMYLDAFKLWLEANDTKEYNEDKFLDLIEDVDEFNMNPLYSLQEHDHKIDYIKQECCRILEKTRASFIGYLRRHHM</sequence>
<accession>A0A6P7GVB5</accession>
<proteinExistence type="predicted"/>
<gene>
    <name evidence="1" type="primary">LOC114343343</name>
</gene>
<dbReference type="AlphaFoldDB" id="A0A6P7GVB5"/>
<reference evidence="1" key="1">
    <citation type="submission" date="2025-08" db="UniProtKB">
        <authorList>
            <consortium name="RefSeq"/>
        </authorList>
    </citation>
    <scope>IDENTIFICATION</scope>
    <source>
        <tissue evidence="1">Whole insect</tissue>
    </source>
</reference>
<evidence type="ECO:0000313" key="1">
    <source>
        <dbReference type="RefSeq" id="XP_028149962.1"/>
    </source>
</evidence>
<organism evidence="1">
    <name type="scientific">Diabrotica virgifera virgifera</name>
    <name type="common">western corn rootworm</name>
    <dbReference type="NCBI Taxonomy" id="50390"/>
    <lineage>
        <taxon>Eukaryota</taxon>
        <taxon>Metazoa</taxon>
        <taxon>Ecdysozoa</taxon>
        <taxon>Arthropoda</taxon>
        <taxon>Hexapoda</taxon>
        <taxon>Insecta</taxon>
        <taxon>Pterygota</taxon>
        <taxon>Neoptera</taxon>
        <taxon>Endopterygota</taxon>
        <taxon>Coleoptera</taxon>
        <taxon>Polyphaga</taxon>
        <taxon>Cucujiformia</taxon>
        <taxon>Chrysomeloidea</taxon>
        <taxon>Chrysomelidae</taxon>
        <taxon>Galerucinae</taxon>
        <taxon>Diabroticina</taxon>
        <taxon>Diabroticites</taxon>
        <taxon>Diabrotica</taxon>
    </lineage>
</organism>